<dbReference type="EMBL" id="JAPWDS010000003">
    <property type="protein sequence ID" value="KAJ5502479.1"/>
    <property type="molecule type" value="Genomic_DNA"/>
</dbReference>
<sequence length="257" mass="28851">MSRTLRSGNVYNDFPTAPPRPARPAAANVTRNREYVVNSMSIPAGLLRKKVAECQLEFLDVGPVNPDDPEDPNRDNHTILRLIFLHRLEDDDTPYAPIGTRGVILDLEGMKGDNGTNRSILIMSTFGYEGPHQTALHWKSLPVGRNKTVRDCVRILRDTTLLPCHLDPSNASLVGCRDFTSQVIYQLNLWGFLRLSADAHTAVYGLFNYKYNIPIPPAIMQLNVVPSTVDYALFRRIYPHVHITGITYTGGPRQFLP</sequence>
<dbReference type="Proteomes" id="UP001149954">
    <property type="component" value="Unassembled WGS sequence"/>
</dbReference>
<dbReference type="AlphaFoldDB" id="A0A9W9XSF1"/>
<evidence type="ECO:0000313" key="2">
    <source>
        <dbReference type="EMBL" id="KAJ5502479.1"/>
    </source>
</evidence>
<dbReference type="OrthoDB" id="4349688at2759"/>
<name>A0A9W9XSF1_9EURO</name>
<evidence type="ECO:0000313" key="3">
    <source>
        <dbReference type="Proteomes" id="UP001149954"/>
    </source>
</evidence>
<feature type="region of interest" description="Disordered" evidence="1">
    <location>
        <begin position="1"/>
        <end position="27"/>
    </location>
</feature>
<organism evidence="2 3">
    <name type="scientific">Penicillium fimorum</name>
    <dbReference type="NCBI Taxonomy" id="1882269"/>
    <lineage>
        <taxon>Eukaryota</taxon>
        <taxon>Fungi</taxon>
        <taxon>Dikarya</taxon>
        <taxon>Ascomycota</taxon>
        <taxon>Pezizomycotina</taxon>
        <taxon>Eurotiomycetes</taxon>
        <taxon>Eurotiomycetidae</taxon>
        <taxon>Eurotiales</taxon>
        <taxon>Aspergillaceae</taxon>
        <taxon>Penicillium</taxon>
    </lineage>
</organism>
<keyword evidence="3" id="KW-1185">Reference proteome</keyword>
<gene>
    <name evidence="2" type="ORF">N7463_005353</name>
</gene>
<reference evidence="2" key="2">
    <citation type="journal article" date="2023" name="IMA Fungus">
        <title>Comparative genomic study of the Penicillium genus elucidates a diverse pangenome and 15 lateral gene transfer events.</title>
        <authorList>
            <person name="Petersen C."/>
            <person name="Sorensen T."/>
            <person name="Nielsen M.R."/>
            <person name="Sondergaard T.E."/>
            <person name="Sorensen J.L."/>
            <person name="Fitzpatrick D.A."/>
            <person name="Frisvad J.C."/>
            <person name="Nielsen K.L."/>
        </authorList>
    </citation>
    <scope>NUCLEOTIDE SEQUENCE</scope>
    <source>
        <strain evidence="2">IBT 29495</strain>
    </source>
</reference>
<protein>
    <submittedName>
        <fullName evidence="2">Uncharacterized protein</fullName>
    </submittedName>
</protein>
<evidence type="ECO:0000256" key="1">
    <source>
        <dbReference type="SAM" id="MobiDB-lite"/>
    </source>
</evidence>
<reference evidence="2" key="1">
    <citation type="submission" date="2022-12" db="EMBL/GenBank/DDBJ databases">
        <authorList>
            <person name="Petersen C."/>
        </authorList>
    </citation>
    <scope>NUCLEOTIDE SEQUENCE</scope>
    <source>
        <strain evidence="2">IBT 29495</strain>
    </source>
</reference>
<comment type="caution">
    <text evidence="2">The sequence shown here is derived from an EMBL/GenBank/DDBJ whole genome shotgun (WGS) entry which is preliminary data.</text>
</comment>
<feature type="compositionally biased region" description="Polar residues" evidence="1">
    <location>
        <begin position="1"/>
        <end position="10"/>
    </location>
</feature>
<accession>A0A9W9XSF1</accession>
<proteinExistence type="predicted"/>